<dbReference type="RefSeq" id="WP_270895619.1">
    <property type="nucleotide sequence ID" value="NZ_JBHSPF010000070.1"/>
</dbReference>
<dbReference type="InterPro" id="IPR051465">
    <property type="entry name" value="Cell_Envelope_Struct_Comp"/>
</dbReference>
<organism evidence="4 5">
    <name type="scientific">Aliibacillus thermotolerans</name>
    <dbReference type="NCBI Taxonomy" id="1834418"/>
    <lineage>
        <taxon>Bacteria</taxon>
        <taxon>Bacillati</taxon>
        <taxon>Bacillota</taxon>
        <taxon>Bacilli</taxon>
        <taxon>Bacillales</taxon>
        <taxon>Bacillaceae</taxon>
        <taxon>Aliibacillus</taxon>
    </lineage>
</organism>
<dbReference type="EMBL" id="JBHSPF010000070">
    <property type="protein sequence ID" value="MFC5629870.1"/>
    <property type="molecule type" value="Genomic_DNA"/>
</dbReference>
<dbReference type="PANTHER" id="PTHR43308">
    <property type="entry name" value="OUTER MEMBRANE PROTEIN ALPHA-RELATED"/>
    <property type="match status" value="1"/>
</dbReference>
<sequence length="1418" mass="155414">MAYQPKSYRKFLATSVSAAMVATTFGAVAPVNVQQADAAESFSDVHDTYWASDSIQRLADQGIIHGYPDGTYRPGQTITRAQVAELFTHAFNLPVDEDATSPYNDLNDESYATPFAVAVTEAGIMQGRENGTEFAPGMELQRQQMATMLVRAFDLEPVEGEKANVVDLEDAHESHRENIEILSQYNITSTTDGKFRPKETVTRAQFAVFLDRALEVAKPTDILDVRALTDDGHVLEVQFTSPYRGEINRSDVRIFETASGFRKGVESVELSSDGMTLEVRLYDNTSEDAPDEIERLKEYTIQIGDLEYNFIRPGFLSEDDNARIVETDHNDRKITITSDDGRLVLDVSEELDFDFASVLGHEVRVWYDRDENLVDYELVVREDAVLDSIKVDRSDRIETIPDGTKYDLADDVVFIVNSGADDEIVETGDAEALVGNEYDAAKIIFDRRGDVAYVYAYEFADDPILAKELDGDYLFGYDSNELDLEDFLIIKDGQQITADDIEEYDLVFFNEDVLGGDGLAVVYNNVVTGEIEQVYDDSFVVDGNEYDYKHVYGGGSAQYLNEDGDFEELDDDAAKLLQDAGPVTVYLNLKGDVVYVTGEVDQFVYSSNSIYLQGPIFPYVDSRGDGALEIEGVNAEGDVELYDLFVKSLDQITVLDGREKIEYEVDEDFPETENEIDKFALAVETDDGLSVETQSGPIDKETFIVALDDEGEIIDEVISLEKYINQAFGDNEQFTRNIIDVVEDDDGNVTELVFYDNFEILEGDIDENSNFANGYRLLNSTVVYDVSKADSFTDPDEDDVFVSTWGDLKEQGVDIFEGRATIYYNEDEEVTHIVTYTDTIQGETDHVALITKVNRDGGDIVRIEAFVNGERETYEVNKESADFVRVGSLVEITVNKSGDLVTGIKNLGDRLVVGLVEDVSVTDSTITLDNGNTYELTELEAVYDAKDRRGEDFSAERLRSIEEGDAVVLALADGSNRFVEAVVEVNKDDLADYDENYELPEDDDDDRDQVETDGTVTYTNTTDADNVAIEVTDADGNFVEYSRADGEISAAVASFLYNNHTVLEGSDLSFGFTNDGNINAVKAIEFNANPVAGDLTIDANTAFDGLVVEGNENTLDGDLTVQAENVTVRNLTVTNLTVHPAVEEDFTAENVTVKGTTNVSGGGINSVYFTNSTLGPVIVDDTDGVRLVLDGTTATNLNVDADAVDAVIELTGEAEVTTLTAEAAVSVSGAAKVGEVVANAEGVTLDEEPGKISGTAAVEVGGEKVKKASNASATASTVPGDNADVNPLGSVIVNYTYGDGVTSGEVDSLEISIYNDDRLLATNVLQPEKLNTTAKGSETISSPFNLGRSEVHDKWAWVRGEYPLLVDGVVNPSDLPNKVVATFVKDGVTYTSEIELDTSALEIPEPYVAPEDNKEEQE</sequence>
<dbReference type="Pfam" id="PF00395">
    <property type="entry name" value="SLH"/>
    <property type="match status" value="3"/>
</dbReference>
<proteinExistence type="predicted"/>
<dbReference type="InterPro" id="IPR001119">
    <property type="entry name" value="SLH_dom"/>
</dbReference>
<evidence type="ECO:0000256" key="2">
    <source>
        <dbReference type="SAM" id="SignalP"/>
    </source>
</evidence>
<evidence type="ECO:0000313" key="4">
    <source>
        <dbReference type="EMBL" id="MFC5629870.1"/>
    </source>
</evidence>
<keyword evidence="1 2" id="KW-0732">Signal</keyword>
<feature type="chain" id="PRO_5047029111" evidence="2">
    <location>
        <begin position="30"/>
        <end position="1418"/>
    </location>
</feature>
<keyword evidence="5" id="KW-1185">Reference proteome</keyword>
<evidence type="ECO:0000256" key="1">
    <source>
        <dbReference type="ARBA" id="ARBA00022729"/>
    </source>
</evidence>
<gene>
    <name evidence="4" type="ORF">ACFPTR_13535</name>
</gene>
<dbReference type="Proteomes" id="UP001596143">
    <property type="component" value="Unassembled WGS sequence"/>
</dbReference>
<dbReference type="PROSITE" id="PS51272">
    <property type="entry name" value="SLH"/>
    <property type="match status" value="3"/>
</dbReference>
<dbReference type="PROSITE" id="PS51318">
    <property type="entry name" value="TAT"/>
    <property type="match status" value="1"/>
</dbReference>
<feature type="domain" description="SLH" evidence="3">
    <location>
        <begin position="102"/>
        <end position="163"/>
    </location>
</feature>
<comment type="caution">
    <text evidence="4">The sequence shown here is derived from an EMBL/GenBank/DDBJ whole genome shotgun (WGS) entry which is preliminary data.</text>
</comment>
<protein>
    <submittedName>
        <fullName evidence="4">S-layer homology domain-containing protein</fullName>
    </submittedName>
</protein>
<feature type="domain" description="SLH" evidence="3">
    <location>
        <begin position="38"/>
        <end position="101"/>
    </location>
</feature>
<feature type="domain" description="SLH" evidence="3">
    <location>
        <begin position="164"/>
        <end position="224"/>
    </location>
</feature>
<feature type="signal peptide" evidence="2">
    <location>
        <begin position="1"/>
        <end position="29"/>
    </location>
</feature>
<evidence type="ECO:0000313" key="5">
    <source>
        <dbReference type="Proteomes" id="UP001596143"/>
    </source>
</evidence>
<name>A0ABW0UAH8_9BACI</name>
<accession>A0ABW0UAH8</accession>
<dbReference type="InterPro" id="IPR006311">
    <property type="entry name" value="TAT_signal"/>
</dbReference>
<evidence type="ECO:0000259" key="3">
    <source>
        <dbReference type="PROSITE" id="PS51272"/>
    </source>
</evidence>
<reference evidence="5" key="1">
    <citation type="journal article" date="2019" name="Int. J. Syst. Evol. Microbiol.">
        <title>The Global Catalogue of Microorganisms (GCM) 10K type strain sequencing project: providing services to taxonomists for standard genome sequencing and annotation.</title>
        <authorList>
            <consortium name="The Broad Institute Genomics Platform"/>
            <consortium name="The Broad Institute Genome Sequencing Center for Infectious Disease"/>
            <person name="Wu L."/>
            <person name="Ma J."/>
        </authorList>
    </citation>
    <scope>NUCLEOTIDE SEQUENCE [LARGE SCALE GENOMIC DNA]</scope>
    <source>
        <strain evidence="5">CGMCC 1.15790</strain>
    </source>
</reference>